<gene>
    <name evidence="2" type="ORF">DAPPUDRAFT_57337</name>
</gene>
<dbReference type="OMA" id="SEVANCY"/>
<dbReference type="Pfam" id="PF08368">
    <property type="entry name" value="FAST_2"/>
    <property type="match status" value="1"/>
</dbReference>
<dbReference type="InParanoid" id="E9H1Q6"/>
<dbReference type="PROSITE" id="PS51286">
    <property type="entry name" value="RAP"/>
    <property type="match status" value="1"/>
</dbReference>
<evidence type="ECO:0000313" key="2">
    <source>
        <dbReference type="EMBL" id="EFX74328.1"/>
    </source>
</evidence>
<dbReference type="SMART" id="SM00952">
    <property type="entry name" value="RAP"/>
    <property type="match status" value="1"/>
</dbReference>
<keyword evidence="3" id="KW-1185">Reference proteome</keyword>
<dbReference type="eggNOG" id="ENOG502QQ64">
    <property type="taxonomic scope" value="Eukaryota"/>
</dbReference>
<proteinExistence type="predicted"/>
<sequence length="205" mass="23961">MSIKLINQIFAIDFLEKLDSEVANCYSKTSYPIRVRRTLMELNRCVCIDMPEAGVPWFHEKYCQEQVQTKAPVSSNFHEDVYDCLVHILGSEKFIKRWALSPYYHLIDFELTLNENGKPIIPSSNKLKEPNSHEEKVAIMALVPMYFTINHGHMRGLKLLRHRQLEILGYRVVGIPYNHWNSLALSTPEAKTNYLKQKLFKQRHA</sequence>
<dbReference type="AlphaFoldDB" id="E9H1Q6"/>
<dbReference type="HOGENOM" id="CLU_1338775_0_0_1"/>
<dbReference type="InterPro" id="IPR013579">
    <property type="entry name" value="FAST_2"/>
</dbReference>
<evidence type="ECO:0000259" key="1">
    <source>
        <dbReference type="PROSITE" id="PS51286"/>
    </source>
</evidence>
<dbReference type="Proteomes" id="UP000000305">
    <property type="component" value="Unassembled WGS sequence"/>
</dbReference>
<dbReference type="EMBL" id="GL732584">
    <property type="protein sequence ID" value="EFX74328.1"/>
    <property type="molecule type" value="Genomic_DNA"/>
</dbReference>
<feature type="domain" description="RAP" evidence="1">
    <location>
        <begin position="137"/>
        <end position="197"/>
    </location>
</feature>
<dbReference type="Pfam" id="PF08373">
    <property type="entry name" value="RAP"/>
    <property type="match status" value="1"/>
</dbReference>
<name>E9H1Q6_DAPPU</name>
<dbReference type="OrthoDB" id="385235at2759"/>
<organism evidence="2 3">
    <name type="scientific">Daphnia pulex</name>
    <name type="common">Water flea</name>
    <dbReference type="NCBI Taxonomy" id="6669"/>
    <lineage>
        <taxon>Eukaryota</taxon>
        <taxon>Metazoa</taxon>
        <taxon>Ecdysozoa</taxon>
        <taxon>Arthropoda</taxon>
        <taxon>Crustacea</taxon>
        <taxon>Branchiopoda</taxon>
        <taxon>Diplostraca</taxon>
        <taxon>Cladocera</taxon>
        <taxon>Anomopoda</taxon>
        <taxon>Daphniidae</taxon>
        <taxon>Daphnia</taxon>
    </lineage>
</organism>
<accession>E9H1Q6</accession>
<dbReference type="KEGG" id="dpx:DAPPUDRAFT_57337"/>
<protein>
    <recommendedName>
        <fullName evidence="1">RAP domain-containing protein</fullName>
    </recommendedName>
</protein>
<reference evidence="2 3" key="1">
    <citation type="journal article" date="2011" name="Science">
        <title>The ecoresponsive genome of Daphnia pulex.</title>
        <authorList>
            <person name="Colbourne J.K."/>
            <person name="Pfrender M.E."/>
            <person name="Gilbert D."/>
            <person name="Thomas W.K."/>
            <person name="Tucker A."/>
            <person name="Oakley T.H."/>
            <person name="Tokishita S."/>
            <person name="Aerts A."/>
            <person name="Arnold G.J."/>
            <person name="Basu M.K."/>
            <person name="Bauer D.J."/>
            <person name="Caceres C.E."/>
            <person name="Carmel L."/>
            <person name="Casola C."/>
            <person name="Choi J.H."/>
            <person name="Detter J.C."/>
            <person name="Dong Q."/>
            <person name="Dusheyko S."/>
            <person name="Eads B.D."/>
            <person name="Frohlich T."/>
            <person name="Geiler-Samerotte K.A."/>
            <person name="Gerlach D."/>
            <person name="Hatcher P."/>
            <person name="Jogdeo S."/>
            <person name="Krijgsveld J."/>
            <person name="Kriventseva E.V."/>
            <person name="Kultz D."/>
            <person name="Laforsch C."/>
            <person name="Lindquist E."/>
            <person name="Lopez J."/>
            <person name="Manak J.R."/>
            <person name="Muller J."/>
            <person name="Pangilinan J."/>
            <person name="Patwardhan R.P."/>
            <person name="Pitluck S."/>
            <person name="Pritham E.J."/>
            <person name="Rechtsteiner A."/>
            <person name="Rho M."/>
            <person name="Rogozin I.B."/>
            <person name="Sakarya O."/>
            <person name="Salamov A."/>
            <person name="Schaack S."/>
            <person name="Shapiro H."/>
            <person name="Shiga Y."/>
            <person name="Skalitzky C."/>
            <person name="Smith Z."/>
            <person name="Souvorov A."/>
            <person name="Sung W."/>
            <person name="Tang Z."/>
            <person name="Tsuchiya D."/>
            <person name="Tu H."/>
            <person name="Vos H."/>
            <person name="Wang M."/>
            <person name="Wolf Y.I."/>
            <person name="Yamagata H."/>
            <person name="Yamada T."/>
            <person name="Ye Y."/>
            <person name="Shaw J.R."/>
            <person name="Andrews J."/>
            <person name="Crease T.J."/>
            <person name="Tang H."/>
            <person name="Lucas S.M."/>
            <person name="Robertson H.M."/>
            <person name="Bork P."/>
            <person name="Koonin E.V."/>
            <person name="Zdobnov E.M."/>
            <person name="Grigoriev I.V."/>
            <person name="Lynch M."/>
            <person name="Boore J.L."/>
        </authorList>
    </citation>
    <scope>NUCLEOTIDE SEQUENCE [LARGE SCALE GENOMIC DNA]</scope>
</reference>
<evidence type="ECO:0000313" key="3">
    <source>
        <dbReference type="Proteomes" id="UP000000305"/>
    </source>
</evidence>
<dbReference type="InterPro" id="IPR013584">
    <property type="entry name" value="RAP"/>
</dbReference>